<gene>
    <name evidence="1" type="ORF">Ddye_029746</name>
</gene>
<dbReference type="Proteomes" id="UP001280121">
    <property type="component" value="Unassembled WGS sequence"/>
</dbReference>
<organism evidence="1 2">
    <name type="scientific">Dipteronia dyeriana</name>
    <dbReference type="NCBI Taxonomy" id="168575"/>
    <lineage>
        <taxon>Eukaryota</taxon>
        <taxon>Viridiplantae</taxon>
        <taxon>Streptophyta</taxon>
        <taxon>Embryophyta</taxon>
        <taxon>Tracheophyta</taxon>
        <taxon>Spermatophyta</taxon>
        <taxon>Magnoliopsida</taxon>
        <taxon>eudicotyledons</taxon>
        <taxon>Gunneridae</taxon>
        <taxon>Pentapetalae</taxon>
        <taxon>rosids</taxon>
        <taxon>malvids</taxon>
        <taxon>Sapindales</taxon>
        <taxon>Sapindaceae</taxon>
        <taxon>Hippocastanoideae</taxon>
        <taxon>Acereae</taxon>
        <taxon>Dipteronia</taxon>
    </lineage>
</organism>
<proteinExistence type="predicted"/>
<dbReference type="EMBL" id="JANJYI010000009">
    <property type="protein sequence ID" value="KAK2634954.1"/>
    <property type="molecule type" value="Genomic_DNA"/>
</dbReference>
<sequence>MVNLRPANPFNEKSVGFTEGIPRVKYPPLNPHCFAGFTGKGMGAAITRGFKPSRKPAYLRGFEDGRG</sequence>
<accession>A0AAD9TG34</accession>
<dbReference type="AlphaFoldDB" id="A0AAD9TG34"/>
<reference evidence="1" key="1">
    <citation type="journal article" date="2023" name="Plant J.">
        <title>Genome sequences and population genomics provide insights into the demographic history, inbreeding, and mutation load of two 'living fossil' tree species of Dipteronia.</title>
        <authorList>
            <person name="Feng Y."/>
            <person name="Comes H.P."/>
            <person name="Chen J."/>
            <person name="Zhu S."/>
            <person name="Lu R."/>
            <person name="Zhang X."/>
            <person name="Li P."/>
            <person name="Qiu J."/>
            <person name="Olsen K.M."/>
            <person name="Qiu Y."/>
        </authorList>
    </citation>
    <scope>NUCLEOTIDE SEQUENCE</scope>
    <source>
        <strain evidence="1">KIB01</strain>
    </source>
</reference>
<protein>
    <submittedName>
        <fullName evidence="1">Uncharacterized protein</fullName>
    </submittedName>
</protein>
<name>A0AAD9TG34_9ROSI</name>
<evidence type="ECO:0000313" key="1">
    <source>
        <dbReference type="EMBL" id="KAK2634954.1"/>
    </source>
</evidence>
<evidence type="ECO:0000313" key="2">
    <source>
        <dbReference type="Proteomes" id="UP001280121"/>
    </source>
</evidence>
<comment type="caution">
    <text evidence="1">The sequence shown here is derived from an EMBL/GenBank/DDBJ whole genome shotgun (WGS) entry which is preliminary data.</text>
</comment>
<keyword evidence="2" id="KW-1185">Reference proteome</keyword>